<organism evidence="2 3">
    <name type="scientific">Mucilaginibacter gracilis</name>
    <dbReference type="NCBI Taxonomy" id="423350"/>
    <lineage>
        <taxon>Bacteria</taxon>
        <taxon>Pseudomonadati</taxon>
        <taxon>Bacteroidota</taxon>
        <taxon>Sphingobacteriia</taxon>
        <taxon>Sphingobacteriales</taxon>
        <taxon>Sphingobacteriaceae</taxon>
        <taxon>Mucilaginibacter</taxon>
    </lineage>
</organism>
<evidence type="ECO:0000259" key="1">
    <source>
        <dbReference type="Pfam" id="PF17648"/>
    </source>
</evidence>
<comment type="caution">
    <text evidence="2">The sequence shown here is derived from an EMBL/GenBank/DDBJ whole genome shotgun (WGS) entry which is preliminary data.</text>
</comment>
<accession>A0A495J351</accession>
<proteinExistence type="predicted"/>
<reference evidence="2 3" key="1">
    <citation type="submission" date="2018-10" db="EMBL/GenBank/DDBJ databases">
        <title>Genomic Encyclopedia of Archaeal and Bacterial Type Strains, Phase II (KMG-II): from individual species to whole genera.</title>
        <authorList>
            <person name="Goeker M."/>
        </authorList>
    </citation>
    <scope>NUCLEOTIDE SEQUENCE [LARGE SCALE GENOMIC DNA]</scope>
    <source>
        <strain evidence="2 3">DSM 18602</strain>
    </source>
</reference>
<dbReference type="AlphaFoldDB" id="A0A495J351"/>
<dbReference type="InterPro" id="IPR040841">
    <property type="entry name" value="Luciferase_dom"/>
</dbReference>
<dbReference type="Proteomes" id="UP000268007">
    <property type="component" value="Unassembled WGS sequence"/>
</dbReference>
<dbReference type="OrthoDB" id="708298at2"/>
<dbReference type="RefSeq" id="WP_121198038.1">
    <property type="nucleotide sequence ID" value="NZ_RBKU01000001.1"/>
</dbReference>
<keyword evidence="3" id="KW-1185">Reference proteome</keyword>
<name>A0A495J351_9SPHI</name>
<evidence type="ECO:0000313" key="2">
    <source>
        <dbReference type="EMBL" id="RKR82439.1"/>
    </source>
</evidence>
<protein>
    <recommendedName>
        <fullName evidence="1">Luciferase domain-containing protein</fullName>
    </recommendedName>
</protein>
<feature type="domain" description="Luciferase" evidence="1">
    <location>
        <begin position="70"/>
        <end position="131"/>
    </location>
</feature>
<gene>
    <name evidence="2" type="ORF">BDD43_2619</name>
</gene>
<dbReference type="Pfam" id="PF17648">
    <property type="entry name" value="Luciferase"/>
    <property type="match status" value="1"/>
</dbReference>
<evidence type="ECO:0000313" key="3">
    <source>
        <dbReference type="Proteomes" id="UP000268007"/>
    </source>
</evidence>
<sequence>MFKFIIKYLGFLKVVPMVALVFDCMLKLLMLITNPAIANYIDELEATVLRWPGTSTTLHKYGGIQFNYRGTEIGHIHSNSLLDILLSLKTKQMLLAEGRATDHHTFIKSGWVSFYIKNDSDARYAVKLLKLGYQKHTKSVIQ</sequence>
<dbReference type="EMBL" id="RBKU01000001">
    <property type="protein sequence ID" value="RKR82439.1"/>
    <property type="molecule type" value="Genomic_DNA"/>
</dbReference>